<evidence type="ECO:0000313" key="2">
    <source>
        <dbReference type="EMBL" id="CAH2210864.1"/>
    </source>
</evidence>
<feature type="region of interest" description="Disordered" evidence="1">
    <location>
        <begin position="1"/>
        <end position="20"/>
    </location>
</feature>
<dbReference type="EMBL" id="CAKXAJ010008488">
    <property type="protein sequence ID" value="CAH2210864.1"/>
    <property type="molecule type" value="Genomic_DNA"/>
</dbReference>
<protein>
    <submittedName>
        <fullName evidence="2">Jg5571 protein</fullName>
    </submittedName>
</protein>
<keyword evidence="3" id="KW-1185">Reference proteome</keyword>
<organism evidence="2 3">
    <name type="scientific">Pararge aegeria aegeria</name>
    <dbReference type="NCBI Taxonomy" id="348720"/>
    <lineage>
        <taxon>Eukaryota</taxon>
        <taxon>Metazoa</taxon>
        <taxon>Ecdysozoa</taxon>
        <taxon>Arthropoda</taxon>
        <taxon>Hexapoda</taxon>
        <taxon>Insecta</taxon>
        <taxon>Pterygota</taxon>
        <taxon>Neoptera</taxon>
        <taxon>Endopterygota</taxon>
        <taxon>Lepidoptera</taxon>
        <taxon>Glossata</taxon>
        <taxon>Ditrysia</taxon>
        <taxon>Papilionoidea</taxon>
        <taxon>Nymphalidae</taxon>
        <taxon>Satyrinae</taxon>
        <taxon>Satyrini</taxon>
        <taxon>Parargina</taxon>
        <taxon>Pararge</taxon>
    </lineage>
</organism>
<accession>A0A8S4QJV7</accession>
<sequence>MTKTPWCSNQSHGGSATGTLSHTEPNLSFYQFSELCAPLTAPSSKRIFVRRIDQRGGTRPAVDYDDILQFDKKR</sequence>
<comment type="caution">
    <text evidence="2">The sequence shown here is derived from an EMBL/GenBank/DDBJ whole genome shotgun (WGS) entry which is preliminary data.</text>
</comment>
<evidence type="ECO:0000256" key="1">
    <source>
        <dbReference type="SAM" id="MobiDB-lite"/>
    </source>
</evidence>
<proteinExistence type="predicted"/>
<gene>
    <name evidence="2" type="primary">jg5571</name>
    <name evidence="2" type="ORF">PAEG_LOCUS2722</name>
</gene>
<dbReference type="AlphaFoldDB" id="A0A8S4QJV7"/>
<evidence type="ECO:0000313" key="3">
    <source>
        <dbReference type="Proteomes" id="UP000838756"/>
    </source>
</evidence>
<name>A0A8S4QJV7_9NEOP</name>
<reference evidence="2" key="1">
    <citation type="submission" date="2022-03" db="EMBL/GenBank/DDBJ databases">
        <authorList>
            <person name="Lindestad O."/>
        </authorList>
    </citation>
    <scope>NUCLEOTIDE SEQUENCE</scope>
</reference>
<dbReference type="Proteomes" id="UP000838756">
    <property type="component" value="Unassembled WGS sequence"/>
</dbReference>